<keyword evidence="1" id="KW-1133">Transmembrane helix</keyword>
<name>A0ABW3V8R0_9HYPH</name>
<dbReference type="Proteomes" id="UP001597263">
    <property type="component" value="Unassembled WGS sequence"/>
</dbReference>
<evidence type="ECO:0000256" key="1">
    <source>
        <dbReference type="SAM" id="Phobius"/>
    </source>
</evidence>
<keyword evidence="3" id="KW-1185">Reference proteome</keyword>
<proteinExistence type="predicted"/>
<sequence length="55" mass="5882">MYDGVPALWQKPADQMKNRTDEAAFVFLGIFLAGLAVPAAFLIWAISTSLIAALG</sequence>
<evidence type="ECO:0000313" key="2">
    <source>
        <dbReference type="EMBL" id="MFD1228400.1"/>
    </source>
</evidence>
<organism evidence="2 3">
    <name type="scientific">Pseudochrobactrum kiredjianiae</name>
    <dbReference type="NCBI Taxonomy" id="386305"/>
    <lineage>
        <taxon>Bacteria</taxon>
        <taxon>Pseudomonadati</taxon>
        <taxon>Pseudomonadota</taxon>
        <taxon>Alphaproteobacteria</taxon>
        <taxon>Hyphomicrobiales</taxon>
        <taxon>Brucellaceae</taxon>
        <taxon>Pseudochrobactrum</taxon>
    </lineage>
</organism>
<comment type="caution">
    <text evidence="2">The sequence shown here is derived from an EMBL/GenBank/DDBJ whole genome shotgun (WGS) entry which is preliminary data.</text>
</comment>
<keyword evidence="1" id="KW-0812">Transmembrane</keyword>
<evidence type="ECO:0000313" key="3">
    <source>
        <dbReference type="Proteomes" id="UP001597263"/>
    </source>
</evidence>
<protein>
    <submittedName>
        <fullName evidence="2">Uncharacterized protein</fullName>
    </submittedName>
</protein>
<accession>A0ABW3V8R0</accession>
<dbReference type="RefSeq" id="WP_289384942.1">
    <property type="nucleotide sequence ID" value="NZ_JAUCBM010000001.1"/>
</dbReference>
<dbReference type="EMBL" id="JBHTMA010000040">
    <property type="protein sequence ID" value="MFD1228400.1"/>
    <property type="molecule type" value="Genomic_DNA"/>
</dbReference>
<reference evidence="3" key="1">
    <citation type="journal article" date="2019" name="Int. J. Syst. Evol. Microbiol.">
        <title>The Global Catalogue of Microorganisms (GCM) 10K type strain sequencing project: providing services to taxonomists for standard genome sequencing and annotation.</title>
        <authorList>
            <consortium name="The Broad Institute Genomics Platform"/>
            <consortium name="The Broad Institute Genome Sequencing Center for Infectious Disease"/>
            <person name="Wu L."/>
            <person name="Ma J."/>
        </authorList>
    </citation>
    <scope>NUCLEOTIDE SEQUENCE [LARGE SCALE GENOMIC DNA]</scope>
    <source>
        <strain evidence="3">CCUG 49584</strain>
    </source>
</reference>
<keyword evidence="1" id="KW-0472">Membrane</keyword>
<feature type="transmembrane region" description="Helical" evidence="1">
    <location>
        <begin position="25"/>
        <end position="46"/>
    </location>
</feature>
<gene>
    <name evidence="2" type="ORF">ACFQ35_14755</name>
</gene>